<dbReference type="Gene3D" id="2.70.70.10">
    <property type="entry name" value="Glucose Permease (Domain IIA)"/>
    <property type="match status" value="1"/>
</dbReference>
<dbReference type="Gene3D" id="3.10.350.10">
    <property type="entry name" value="LysM domain"/>
    <property type="match status" value="2"/>
</dbReference>
<proteinExistence type="inferred from homology"/>
<sequence length="544" mass="55175">MRHRVSQVSGRSAIRLIAIALLAGTAAGCSSDVSRFMSQGTDGITTASVPAPESTRLAPVGSIPNSGGQYAAPQSVSQAYPGDVQSSSRTGAYDPASTGSVARTVSSSDNLLGSQRQVARGQLPAVSRMPATVVGSSDRNSPDLTTASIAQPRAAVPSSAVRQKPVSVPHVAGTPQQPFPGDVAGNTLAPDPIITGTAPRTAGWNATGGSRITLGEGETVSSVSRRYGVPINEIMKANGLADASKVRAGQQLLIPVYVYGSSKSAQGQTPANPTAPNRAPAQDVAVLPTLPTQRDAKPTSTASAANATPKQAAGVHVVQSGDTLTKIANANGVSIDALKAANGLTTASIRIGQKLNIPGGSSTGTAPDPVQTASVKPSVQAAASTAPAPKVYTAPAASAGKDKLTETAKAVSAEAPAGTGIGKLRWPGRGQVITGFAKSEDGRRNDGIDISMPVGTAVKAAENGVVIYSGDGLKEYGNTVLIRHDNGLVTVYAHAESLKVNRGDKVQRGQTIASSGMSGVAKTPRLHFEVRKDATPVDPSSFLE</sequence>
<dbReference type="SUPFAM" id="SSF54106">
    <property type="entry name" value="LysM domain"/>
    <property type="match status" value="2"/>
</dbReference>
<organism evidence="5 6">
    <name type="scientific">Hoeflea marina</name>
    <dbReference type="NCBI Taxonomy" id="274592"/>
    <lineage>
        <taxon>Bacteria</taxon>
        <taxon>Pseudomonadati</taxon>
        <taxon>Pseudomonadota</taxon>
        <taxon>Alphaproteobacteria</taxon>
        <taxon>Hyphomicrobiales</taxon>
        <taxon>Rhizobiaceae</taxon>
        <taxon>Hoeflea</taxon>
    </lineage>
</organism>
<evidence type="ECO:0000256" key="1">
    <source>
        <dbReference type="ARBA" id="ARBA00038420"/>
    </source>
</evidence>
<dbReference type="SUPFAM" id="SSF51261">
    <property type="entry name" value="Duplicated hybrid motif"/>
    <property type="match status" value="1"/>
</dbReference>
<dbReference type="InterPro" id="IPR050570">
    <property type="entry name" value="Cell_wall_metabolism_enzyme"/>
</dbReference>
<evidence type="ECO:0000259" key="4">
    <source>
        <dbReference type="PROSITE" id="PS51782"/>
    </source>
</evidence>
<evidence type="ECO:0000256" key="3">
    <source>
        <dbReference type="SAM" id="SignalP"/>
    </source>
</evidence>
<dbReference type="AlphaFoldDB" id="A0A317PRU2"/>
<protein>
    <submittedName>
        <fullName evidence="5">Murein DD-endopeptidase MepM/ murein hydrolase activator NlpD</fullName>
    </submittedName>
</protein>
<feature type="compositionally biased region" description="Polar residues" evidence="2">
    <location>
        <begin position="63"/>
        <end position="90"/>
    </location>
</feature>
<comment type="similarity">
    <text evidence="1">Belongs to the E.coli NlpD/Haemophilus LppB family.</text>
</comment>
<evidence type="ECO:0000313" key="6">
    <source>
        <dbReference type="Proteomes" id="UP000246352"/>
    </source>
</evidence>
<name>A0A317PRU2_9HYPH</name>
<feature type="region of interest" description="Disordered" evidence="2">
    <location>
        <begin position="44"/>
        <end position="108"/>
    </location>
</feature>
<feature type="compositionally biased region" description="Polar residues" evidence="2">
    <location>
        <begin position="97"/>
        <end position="108"/>
    </location>
</feature>
<keyword evidence="6" id="KW-1185">Reference proteome</keyword>
<dbReference type="PROSITE" id="PS51782">
    <property type="entry name" value="LYSM"/>
    <property type="match status" value="2"/>
</dbReference>
<dbReference type="Pfam" id="PF01551">
    <property type="entry name" value="Peptidase_M23"/>
    <property type="match status" value="1"/>
</dbReference>
<feature type="domain" description="LysM" evidence="4">
    <location>
        <begin position="210"/>
        <end position="254"/>
    </location>
</feature>
<evidence type="ECO:0000313" key="5">
    <source>
        <dbReference type="EMBL" id="PWW04193.1"/>
    </source>
</evidence>
<dbReference type="CDD" id="cd12797">
    <property type="entry name" value="M23_peptidase"/>
    <property type="match status" value="1"/>
</dbReference>
<feature type="signal peptide" evidence="3">
    <location>
        <begin position="1"/>
        <end position="23"/>
    </location>
</feature>
<reference evidence="5 6" key="1">
    <citation type="submission" date="2018-05" db="EMBL/GenBank/DDBJ databases">
        <title>Genomic Encyclopedia of Type Strains, Phase IV (KMG-IV): sequencing the most valuable type-strain genomes for metagenomic binning, comparative biology and taxonomic classification.</title>
        <authorList>
            <person name="Goeker M."/>
        </authorList>
    </citation>
    <scope>NUCLEOTIDE SEQUENCE [LARGE SCALE GENOMIC DNA]</scope>
    <source>
        <strain evidence="5 6">DSM 16791</strain>
    </source>
</reference>
<dbReference type="Pfam" id="PF01476">
    <property type="entry name" value="LysM"/>
    <property type="match status" value="2"/>
</dbReference>
<dbReference type="InterPro" id="IPR018392">
    <property type="entry name" value="LysM"/>
</dbReference>
<dbReference type="InterPro" id="IPR036779">
    <property type="entry name" value="LysM_dom_sf"/>
</dbReference>
<dbReference type="InterPro" id="IPR016047">
    <property type="entry name" value="M23ase_b-sheet_dom"/>
</dbReference>
<dbReference type="PANTHER" id="PTHR21666">
    <property type="entry name" value="PEPTIDASE-RELATED"/>
    <property type="match status" value="1"/>
</dbReference>
<dbReference type="OrthoDB" id="9795421at2"/>
<dbReference type="GO" id="GO:0004222">
    <property type="term" value="F:metalloendopeptidase activity"/>
    <property type="evidence" value="ECO:0007669"/>
    <property type="project" value="TreeGrafter"/>
</dbReference>
<dbReference type="Proteomes" id="UP000246352">
    <property type="component" value="Unassembled WGS sequence"/>
</dbReference>
<dbReference type="SMART" id="SM00257">
    <property type="entry name" value="LysM"/>
    <property type="match status" value="2"/>
</dbReference>
<dbReference type="InterPro" id="IPR011055">
    <property type="entry name" value="Dup_hybrid_motif"/>
</dbReference>
<keyword evidence="3" id="KW-0732">Signal</keyword>
<feature type="chain" id="PRO_5016289271" evidence="3">
    <location>
        <begin position="24"/>
        <end position="544"/>
    </location>
</feature>
<dbReference type="CDD" id="cd00118">
    <property type="entry name" value="LysM"/>
    <property type="match status" value="2"/>
</dbReference>
<gene>
    <name evidence="5" type="ORF">DFR52_101885</name>
</gene>
<keyword evidence="5" id="KW-0378">Hydrolase</keyword>
<accession>A0A317PRU2</accession>
<feature type="region of interest" description="Disordered" evidence="2">
    <location>
        <begin position="293"/>
        <end position="313"/>
    </location>
</feature>
<comment type="caution">
    <text evidence="5">The sequence shown here is derived from an EMBL/GenBank/DDBJ whole genome shotgun (WGS) entry which is preliminary data.</text>
</comment>
<dbReference type="PROSITE" id="PS51257">
    <property type="entry name" value="PROKAR_LIPOPROTEIN"/>
    <property type="match status" value="1"/>
</dbReference>
<feature type="domain" description="LysM" evidence="4">
    <location>
        <begin position="314"/>
        <end position="357"/>
    </location>
</feature>
<dbReference type="PANTHER" id="PTHR21666:SF263">
    <property type="entry name" value="MUREIN HYDROLASE ACTIVATOR NLPD"/>
    <property type="match status" value="1"/>
</dbReference>
<evidence type="ECO:0000256" key="2">
    <source>
        <dbReference type="SAM" id="MobiDB-lite"/>
    </source>
</evidence>
<dbReference type="EMBL" id="QGTR01000001">
    <property type="protein sequence ID" value="PWW04193.1"/>
    <property type="molecule type" value="Genomic_DNA"/>
</dbReference>
<feature type="compositionally biased region" description="Low complexity" evidence="2">
    <location>
        <begin position="298"/>
        <end position="310"/>
    </location>
</feature>